<gene>
    <name evidence="15" type="ORF">THAOC_29580</name>
</gene>
<dbReference type="GO" id="GO:0003677">
    <property type="term" value="F:DNA binding"/>
    <property type="evidence" value="ECO:0007669"/>
    <property type="project" value="TreeGrafter"/>
</dbReference>
<feature type="domain" description="Bromo" evidence="12">
    <location>
        <begin position="26"/>
        <end position="98"/>
    </location>
</feature>
<protein>
    <submittedName>
        <fullName evidence="15">Uncharacterized protein</fullName>
    </submittedName>
</protein>
<sequence>MPSRHVREAKLNPELEAMSKLINTFYARSDAAPFRDPVDWKSLGLYDYPRIIRNPMDLGTVKRRLNEGKYSTVYDVAEDVRRIWKNCCKYNPEDSDFNKLGRSMHEKFEEKYERLCKRSGAEPAPSRKRPGRKPKNEPVLEKKKPKPAPPQEASAPLKRSSSRAVKRKHSLYAENDSSDETDPDDLMNSDEEAVFEKRKQYRMARKKKKEAELGIAEDAEGEEELHAIKYEIESPPPGELSCLWYSKEQFAHVFCIEKILGWKTRPVLTLESCVTPENDAETKHRKKKGSRAHKLDFDEAINMRDMAYVGIANDFRQRREVSAINPAQCPYIMKQAASVELASAKKQGTEPRFKLVRSRTEREEVYLIKWRGRSYLHCSFETEKDLEFFDQSPQQGGARAKMSRFLQAQVISHGPNWKTVLEEERRASSTPHTHHHGPDSSSAAVSSASNPAYDNDEVDDEDYFSPLFLEVDRIIGCDEKLVDRQVLARQRALNIRAEREALKEREKHDDEEEMRLKGEHHSAEEATKTEVETVDASQNSSKPEKAGEQTSDTTMDSLPADGVGSLAAPDTCSEKPDFSKPVDQNESWDPEDNVRYIVRWKGQQLTEATWEYWIDLKRDFVDEVEDFWRRQKPPSQKKVKLITTSKHPHPRSFEKMKESPVFGVSKVKRPVAKLEGDAEGASMDVVEDDADNETVLKLRGYQLEGVNWLLWNWYNERSCILADEVCPNVLINDMHNTKLNLSTSIVFRWAWEKPSSVTIGFLHQLQRIPDTKIKGPFLVVAPLSLVSQWESETREWAPDMNCIVYHGSADARDFLSKNEFWYTEQFAPRAVCSELKRESITKFQLMITTYEVVLKDANILAKIKWKALIVDEAHRLKNVQSRLFQDLVSVPRDFCLLLTGTPLQNSTEELWALLNFSDPETFGSKDDFVDQFGQLESAKQVSKLHNVLRPYLLRRVKEDVEKALPPKEETILEVTLTPIQKQFYKAIYERNTSFLYKGSKPSNAPSLMNVMMELRKCCNHPFLIKGAEDRIIDDAAANERKNQTEKEQRYKEIDYAKLTGDQLIKSSGKFVLLSKLLPKLYSGGHKVLIFSQMVRVLDLLQELLQLNHYRYERLDGSTSASKRNSAVDRFKRASLKRFVMLLSTRAGGLGLNLTAADTVIIYDSDWNPQNDLQAMARAHRIGQTRSVRVYRLLTAKTYEMHMFHSASLKLGLDRAVLAAQRQSSSVEEGSGRKRKSKAEKQEQAKEIDALLKKGAYDVFNDDDDTDAQQFMDTDIDQLLEKSSRTVTYGESATTSLASGLGSFSKASFVASTGDGDGKDVDLDDPDFWSKAVGLEAPPPEEDPTMALIIDEKRSRKQVKSYDPLAEEAELERLRLEEIAQRKEEERVEKERKKLEKQLKREMEREAKERKKREEREMKEQIKQQKAKAAQMEKDKKAKEVKSKVKQVKIVYDDRKIGRRRALKRAEHEDPISERIKQAWDTLHRNRVIAAILQHGFGRFTKVRHVSNFTSLPIQDIEVFARSYVYQLGLQAAAGLLSEIDCSNIAEDETDELLRSSLGKVLVPLVGKGKDFQFIAQSILTSMCMHLRMKANDVCVRMPLTLIEPSFVYHLTQGVAVRSLHRISFMARLNSIVEEALDRAILGEISLQIGFDEMVNRGCIVEDEDYSRLDMDLKARYVTMEELFLSLNMKFPFQSDCSQVDRPPWWDRACDHALILGTFFHGLGNYEAIRQDAELGFTVKMRNYANLNGADKSAHVKFAAAASATKQVFDDALSSLKIRFQEQTAMVVAAVHKAGSGDDTYSAKTQQLNEEDIVSLPRLQQAAVSAFRITDDIDGDVAFPDARYLDNRLEMLVDSIEEGIAANEVVAYQHEAGAEESVASINRACLHKFMTSKGDPPKILFAGDLLGLEKHNPRDYLSDYFVGAASPELADIAIGADSSRYERAPSVPLVVTRFALGAIIHAEKTIIERLRQDEPKLKATPEGPSNTNDDASSKAETDDNGMKENVTKITIADVSETIAASCPHQLTKDVRLRGDVCASLLKSGLPFVKDEVFCSISEELNTELAGNPDLQTRSKTTFFSLKDAFKGVFRDQENWSGIDSILETYLHSTLLPHCLNLCLALAAEQVRQARCQGNADIYTVRPPYERLSPLPDPMIRFHDHSEEAVSNAFAILRRTRLMKSMRFIVGGGCSVKEILDFLQNPSWRNQTNGVPFWWCPWIHDLELMVQCALHGLGSIPIALASEQQRMIKKHIREIFVQGQSPVLPQAVLNSASQEEMDHWIGEHAKQFPSADIVEHRLALISSSLTAGKSVQYDSVPMFDKGGKF</sequence>
<feature type="region of interest" description="Disordered" evidence="10">
    <location>
        <begin position="115"/>
        <end position="190"/>
    </location>
</feature>
<dbReference type="SMART" id="SM00297">
    <property type="entry name" value="BROMO"/>
    <property type="match status" value="1"/>
</dbReference>
<feature type="compositionally biased region" description="Basic and acidic residues" evidence="10">
    <location>
        <begin position="503"/>
        <end position="531"/>
    </location>
</feature>
<dbReference type="Pfam" id="PF00439">
    <property type="entry name" value="Bromodomain"/>
    <property type="match status" value="1"/>
</dbReference>
<dbReference type="eggNOG" id="KOG1474">
    <property type="taxonomic scope" value="Eukaryota"/>
</dbReference>
<dbReference type="PANTHER" id="PTHR45623">
    <property type="entry name" value="CHROMODOMAIN-HELICASE-DNA-BINDING PROTEIN 3-RELATED-RELATED"/>
    <property type="match status" value="1"/>
</dbReference>
<dbReference type="Pfam" id="PF00176">
    <property type="entry name" value="SNF2-rel_dom"/>
    <property type="match status" value="1"/>
</dbReference>
<feature type="domain" description="Helicase C-terminal" evidence="14">
    <location>
        <begin position="1072"/>
        <end position="1223"/>
    </location>
</feature>
<dbReference type="PROSITE" id="PS50013">
    <property type="entry name" value="CHROMO_2"/>
    <property type="match status" value="1"/>
</dbReference>
<dbReference type="Gene3D" id="1.20.920.10">
    <property type="entry name" value="Bromodomain-like"/>
    <property type="match status" value="1"/>
</dbReference>
<dbReference type="InterPro" id="IPR000953">
    <property type="entry name" value="Chromo/chromo_shadow_dom"/>
</dbReference>
<evidence type="ECO:0000259" key="11">
    <source>
        <dbReference type="PROSITE" id="PS50013"/>
    </source>
</evidence>
<accession>K0RX31</accession>
<organism evidence="15 16">
    <name type="scientific">Thalassiosira oceanica</name>
    <name type="common">Marine diatom</name>
    <dbReference type="NCBI Taxonomy" id="159749"/>
    <lineage>
        <taxon>Eukaryota</taxon>
        <taxon>Sar</taxon>
        <taxon>Stramenopiles</taxon>
        <taxon>Ochrophyta</taxon>
        <taxon>Bacillariophyta</taxon>
        <taxon>Coscinodiscophyceae</taxon>
        <taxon>Thalassiosirophycidae</taxon>
        <taxon>Thalassiosirales</taxon>
        <taxon>Thalassiosiraceae</taxon>
        <taxon>Thalassiosira</taxon>
    </lineage>
</organism>
<dbReference type="SMART" id="SM00487">
    <property type="entry name" value="DEXDc"/>
    <property type="match status" value="1"/>
</dbReference>
<keyword evidence="4" id="KW-0378">Hydrolase</keyword>
<feature type="region of interest" description="Disordered" evidence="10">
    <location>
        <begin position="503"/>
        <end position="587"/>
    </location>
</feature>
<dbReference type="PANTHER" id="PTHR45623:SF11">
    <property type="entry name" value="KISMET, ISOFORM C"/>
    <property type="match status" value="1"/>
</dbReference>
<dbReference type="Gene3D" id="1.10.10.60">
    <property type="entry name" value="Homeodomain-like"/>
    <property type="match status" value="1"/>
</dbReference>
<feature type="compositionally biased region" description="Acidic residues" evidence="10">
    <location>
        <begin position="176"/>
        <end position="190"/>
    </location>
</feature>
<dbReference type="PRINTS" id="PR00503">
    <property type="entry name" value="BROMODOMAIN"/>
</dbReference>
<dbReference type="InterPro" id="IPR023780">
    <property type="entry name" value="Chromo_domain"/>
</dbReference>
<comment type="subcellular location">
    <subcellularLocation>
        <location evidence="1">Nucleus</location>
    </subcellularLocation>
</comment>
<dbReference type="Pfam" id="PF00385">
    <property type="entry name" value="Chromo"/>
    <property type="match status" value="1"/>
</dbReference>
<feature type="region of interest" description="Disordered" evidence="10">
    <location>
        <begin position="1971"/>
        <end position="2003"/>
    </location>
</feature>
<evidence type="ECO:0000256" key="8">
    <source>
        <dbReference type="PROSITE-ProRule" id="PRU00035"/>
    </source>
</evidence>
<dbReference type="EMBL" id="AGNL01041932">
    <property type="protein sequence ID" value="EJK51267.1"/>
    <property type="molecule type" value="Genomic_DNA"/>
</dbReference>
<evidence type="ECO:0000259" key="13">
    <source>
        <dbReference type="PROSITE" id="PS51192"/>
    </source>
</evidence>
<evidence type="ECO:0000256" key="9">
    <source>
        <dbReference type="SAM" id="Coils"/>
    </source>
</evidence>
<dbReference type="SUPFAM" id="SSF54160">
    <property type="entry name" value="Chromo domain-like"/>
    <property type="match status" value="2"/>
</dbReference>
<dbReference type="Gene3D" id="2.40.50.40">
    <property type="match status" value="1"/>
</dbReference>
<evidence type="ECO:0000256" key="3">
    <source>
        <dbReference type="ARBA" id="ARBA00022741"/>
    </source>
</evidence>
<evidence type="ECO:0000256" key="7">
    <source>
        <dbReference type="ARBA" id="ARBA00023242"/>
    </source>
</evidence>
<feature type="region of interest" description="Disordered" evidence="10">
    <location>
        <begin position="423"/>
        <end position="457"/>
    </location>
</feature>
<evidence type="ECO:0000259" key="12">
    <source>
        <dbReference type="PROSITE" id="PS50014"/>
    </source>
</evidence>
<feature type="compositionally biased region" description="Low complexity" evidence="10">
    <location>
        <begin position="440"/>
        <end position="449"/>
    </location>
</feature>
<dbReference type="SUPFAM" id="SSF52540">
    <property type="entry name" value="P-loop containing nucleoside triphosphate hydrolases"/>
    <property type="match status" value="2"/>
</dbReference>
<comment type="caution">
    <text evidence="15">The sequence shown here is derived from an EMBL/GenBank/DDBJ whole genome shotgun (WGS) entry which is preliminary data.</text>
</comment>
<evidence type="ECO:0000256" key="2">
    <source>
        <dbReference type="ARBA" id="ARBA00022737"/>
    </source>
</evidence>
<feature type="domain" description="Helicase ATP-binding" evidence="13">
    <location>
        <begin position="762"/>
        <end position="920"/>
    </location>
</feature>
<dbReference type="PROSITE" id="PS50014">
    <property type="entry name" value="BROMODOMAIN_2"/>
    <property type="match status" value="1"/>
</dbReference>
<feature type="coiled-coil region" evidence="9">
    <location>
        <begin position="1365"/>
        <end position="1441"/>
    </location>
</feature>
<evidence type="ECO:0000256" key="1">
    <source>
        <dbReference type="ARBA" id="ARBA00004123"/>
    </source>
</evidence>
<dbReference type="OMA" id="DFWSKAV"/>
<dbReference type="InterPro" id="IPR016197">
    <property type="entry name" value="Chromo-like_dom_sf"/>
</dbReference>
<keyword evidence="5" id="KW-0067">ATP-binding</keyword>
<dbReference type="PROSITE" id="PS51192">
    <property type="entry name" value="HELICASE_ATP_BIND_1"/>
    <property type="match status" value="1"/>
</dbReference>
<dbReference type="GO" id="GO:0140658">
    <property type="term" value="F:ATP-dependent chromatin remodeler activity"/>
    <property type="evidence" value="ECO:0007669"/>
    <property type="project" value="TreeGrafter"/>
</dbReference>
<evidence type="ECO:0000313" key="16">
    <source>
        <dbReference type="Proteomes" id="UP000266841"/>
    </source>
</evidence>
<keyword evidence="2" id="KW-0677">Repeat</keyword>
<keyword evidence="3" id="KW-0547">Nucleotide-binding</keyword>
<dbReference type="GO" id="GO:0005524">
    <property type="term" value="F:ATP binding"/>
    <property type="evidence" value="ECO:0007669"/>
    <property type="project" value="UniProtKB-KW"/>
</dbReference>
<dbReference type="InterPro" id="IPR038718">
    <property type="entry name" value="SNF2-like_sf"/>
</dbReference>
<dbReference type="SMART" id="SM00490">
    <property type="entry name" value="HELICc"/>
    <property type="match status" value="1"/>
</dbReference>
<keyword evidence="9" id="KW-0175">Coiled coil</keyword>
<keyword evidence="6 8" id="KW-0103">Bromodomain</keyword>
<evidence type="ECO:0000259" key="14">
    <source>
        <dbReference type="PROSITE" id="PS51194"/>
    </source>
</evidence>
<dbReference type="Proteomes" id="UP000266841">
    <property type="component" value="Unassembled WGS sequence"/>
</dbReference>
<evidence type="ECO:0000313" key="15">
    <source>
        <dbReference type="EMBL" id="EJK51267.1"/>
    </source>
</evidence>
<dbReference type="CDD" id="cd18793">
    <property type="entry name" value="SF2_C_SNF"/>
    <property type="match status" value="1"/>
</dbReference>
<feature type="compositionally biased region" description="Basic and acidic residues" evidence="10">
    <location>
        <begin position="1990"/>
        <end position="2003"/>
    </location>
</feature>
<evidence type="ECO:0000256" key="6">
    <source>
        <dbReference type="ARBA" id="ARBA00023117"/>
    </source>
</evidence>
<dbReference type="InterPro" id="IPR001487">
    <property type="entry name" value="Bromodomain"/>
</dbReference>
<dbReference type="GO" id="GO:0016887">
    <property type="term" value="F:ATP hydrolysis activity"/>
    <property type="evidence" value="ECO:0007669"/>
    <property type="project" value="TreeGrafter"/>
</dbReference>
<dbReference type="InterPro" id="IPR036427">
    <property type="entry name" value="Bromodomain-like_sf"/>
</dbReference>
<name>K0RX31_THAOC</name>
<keyword evidence="16" id="KW-1185">Reference proteome</keyword>
<dbReference type="InterPro" id="IPR014001">
    <property type="entry name" value="Helicase_ATP-bd"/>
</dbReference>
<dbReference type="eggNOG" id="KOG0384">
    <property type="taxonomic scope" value="Eukaryota"/>
</dbReference>
<proteinExistence type="predicted"/>
<feature type="domain" description="Chromo" evidence="11">
    <location>
        <begin position="576"/>
        <end position="639"/>
    </location>
</feature>
<dbReference type="GO" id="GO:0000785">
    <property type="term" value="C:chromatin"/>
    <property type="evidence" value="ECO:0007669"/>
    <property type="project" value="TreeGrafter"/>
</dbReference>
<dbReference type="PROSITE" id="PS51194">
    <property type="entry name" value="HELICASE_CTER"/>
    <property type="match status" value="1"/>
</dbReference>
<dbReference type="Gene3D" id="3.40.50.300">
    <property type="entry name" value="P-loop containing nucleotide triphosphate hydrolases"/>
    <property type="match status" value="1"/>
</dbReference>
<reference evidence="15 16" key="1">
    <citation type="journal article" date="2012" name="Genome Biol.">
        <title>Genome and low-iron response of an oceanic diatom adapted to chronic iron limitation.</title>
        <authorList>
            <person name="Lommer M."/>
            <person name="Specht M."/>
            <person name="Roy A.S."/>
            <person name="Kraemer L."/>
            <person name="Andreson R."/>
            <person name="Gutowska M.A."/>
            <person name="Wolf J."/>
            <person name="Bergner S.V."/>
            <person name="Schilhabel M.B."/>
            <person name="Klostermeier U.C."/>
            <person name="Beiko R.G."/>
            <person name="Rosenstiel P."/>
            <person name="Hippler M."/>
            <person name="Laroche J."/>
        </authorList>
    </citation>
    <scope>NUCLEOTIDE SEQUENCE [LARGE SCALE GENOMIC DNA]</scope>
    <source>
        <strain evidence="15 16">CCMP1005</strain>
    </source>
</reference>
<dbReference type="InterPro" id="IPR049730">
    <property type="entry name" value="SNF2/RAD54-like_C"/>
</dbReference>
<dbReference type="InterPro" id="IPR001650">
    <property type="entry name" value="Helicase_C-like"/>
</dbReference>
<evidence type="ECO:0000256" key="4">
    <source>
        <dbReference type="ARBA" id="ARBA00022801"/>
    </source>
</evidence>
<dbReference type="GO" id="GO:0042393">
    <property type="term" value="F:histone binding"/>
    <property type="evidence" value="ECO:0007669"/>
    <property type="project" value="TreeGrafter"/>
</dbReference>
<evidence type="ECO:0000256" key="10">
    <source>
        <dbReference type="SAM" id="MobiDB-lite"/>
    </source>
</evidence>
<feature type="region of interest" description="Disordered" evidence="10">
    <location>
        <begin position="1222"/>
        <end position="1244"/>
    </location>
</feature>
<dbReference type="SUPFAM" id="SSF47370">
    <property type="entry name" value="Bromodomain"/>
    <property type="match status" value="1"/>
</dbReference>
<feature type="compositionally biased region" description="Basic residues" evidence="10">
    <location>
        <begin position="160"/>
        <end position="170"/>
    </location>
</feature>
<dbReference type="OrthoDB" id="5857104at2759"/>
<dbReference type="GO" id="GO:0005634">
    <property type="term" value="C:nucleus"/>
    <property type="evidence" value="ECO:0007669"/>
    <property type="project" value="UniProtKB-SubCell"/>
</dbReference>
<evidence type="ECO:0000256" key="5">
    <source>
        <dbReference type="ARBA" id="ARBA00022840"/>
    </source>
</evidence>
<keyword evidence="7" id="KW-0539">Nucleus</keyword>
<dbReference type="Pfam" id="PF00271">
    <property type="entry name" value="Helicase_C"/>
    <property type="match status" value="1"/>
</dbReference>
<dbReference type="Gene3D" id="3.40.50.10810">
    <property type="entry name" value="Tandem AAA-ATPase domain"/>
    <property type="match status" value="2"/>
</dbReference>
<dbReference type="InterPro" id="IPR000330">
    <property type="entry name" value="SNF2_N"/>
</dbReference>
<dbReference type="InterPro" id="IPR027417">
    <property type="entry name" value="P-loop_NTPase"/>
</dbReference>
<dbReference type="GO" id="GO:0003682">
    <property type="term" value="F:chromatin binding"/>
    <property type="evidence" value="ECO:0007669"/>
    <property type="project" value="TreeGrafter"/>
</dbReference>